<organism evidence="4 5">
    <name type="scientific">Flaviramulus basaltis</name>
    <dbReference type="NCBI Taxonomy" id="369401"/>
    <lineage>
        <taxon>Bacteria</taxon>
        <taxon>Pseudomonadati</taxon>
        <taxon>Bacteroidota</taxon>
        <taxon>Flavobacteriia</taxon>
        <taxon>Flavobacteriales</taxon>
        <taxon>Flavobacteriaceae</taxon>
        <taxon>Flaviramulus</taxon>
    </lineage>
</organism>
<sequence>MKLKLIRVSCIVALLLLKSISALYAQPAQSRVQVIVTPDHADWNYKLGEKANFDVKVLQDGQLVPNVKIHYSLGLEKMTSTKEDDIVSESGQAHIVGMKIDKPGFLECEVSVKVNNRTYKGRGRAAFEPHNILPAVTNPSDFDAFWSQAKAELAKVPIDPKLRLLPELCTSKINVYELNIGNIKNSRIYGVLSIPKAPGKYPAILRVPGAGVRSYGPDLRAEEGFITLKIGIHGIPVRMDDEVYNNLKNGALKAYWANKLDDLDNYYYKRVYLGCVRAVDYIFSMEEFDGENIAVNGASQGGGLSLVTAGLDPRIKYLAAFYPALCDLTGYLEERAGGWPHMFKNYNEAERPNWIKVAPYYDAVNFARRIKVPGWYSWGYNDPTCPPTSMFAAYNIIDAPKELNIFLETGHWTFPEQWEEADAWLYKNLKN</sequence>
<feature type="active site" description="Nucleophile" evidence="1">
    <location>
        <position position="299"/>
    </location>
</feature>
<evidence type="ECO:0000313" key="5">
    <source>
        <dbReference type="Proteomes" id="UP000182544"/>
    </source>
</evidence>
<gene>
    <name evidence="4" type="ORF">SAMN05428642_101286</name>
</gene>
<keyword evidence="5" id="KW-1185">Reference proteome</keyword>
<dbReference type="InterPro" id="IPR039069">
    <property type="entry name" value="CE7"/>
</dbReference>
<accession>A0A1K2IAN1</accession>
<feature type="domain" description="Acetyl xylan esterase" evidence="3">
    <location>
        <begin position="134"/>
        <end position="417"/>
    </location>
</feature>
<dbReference type="Gene3D" id="3.40.50.1820">
    <property type="entry name" value="alpha/beta hydrolase"/>
    <property type="match status" value="1"/>
</dbReference>
<name>A0A1K2IAN1_9FLAO</name>
<dbReference type="InterPro" id="IPR029058">
    <property type="entry name" value="AB_hydrolase_fold"/>
</dbReference>
<dbReference type="Proteomes" id="UP000182544">
    <property type="component" value="Unassembled WGS sequence"/>
</dbReference>
<feature type="chain" id="PRO_5009678590" evidence="2">
    <location>
        <begin position="25"/>
        <end position="431"/>
    </location>
</feature>
<feature type="signal peptide" evidence="2">
    <location>
        <begin position="1"/>
        <end position="24"/>
    </location>
</feature>
<dbReference type="Pfam" id="PF05448">
    <property type="entry name" value="AXE1"/>
    <property type="match status" value="1"/>
</dbReference>
<evidence type="ECO:0000259" key="3">
    <source>
        <dbReference type="Pfam" id="PF05448"/>
    </source>
</evidence>
<protein>
    <submittedName>
        <fullName evidence="4">Cephalosporin-C deacetylase</fullName>
    </submittedName>
</protein>
<keyword evidence="2" id="KW-0732">Signal</keyword>
<evidence type="ECO:0000256" key="2">
    <source>
        <dbReference type="SAM" id="SignalP"/>
    </source>
</evidence>
<feature type="active site" description="Charge relay system" evidence="1">
    <location>
        <position position="382"/>
    </location>
</feature>
<dbReference type="GO" id="GO:0052689">
    <property type="term" value="F:carboxylic ester hydrolase activity"/>
    <property type="evidence" value="ECO:0007669"/>
    <property type="project" value="TreeGrafter"/>
</dbReference>
<dbReference type="OrthoDB" id="3668964at2"/>
<dbReference type="SUPFAM" id="SSF53474">
    <property type="entry name" value="alpha/beta-Hydrolases"/>
    <property type="match status" value="1"/>
</dbReference>
<dbReference type="STRING" id="369401.SAMN05428642_101286"/>
<evidence type="ECO:0000313" key="4">
    <source>
        <dbReference type="EMBL" id="SFZ89449.1"/>
    </source>
</evidence>
<reference evidence="4 5" key="1">
    <citation type="submission" date="2016-10" db="EMBL/GenBank/DDBJ databases">
        <authorList>
            <person name="de Groot N.N."/>
        </authorList>
    </citation>
    <scope>NUCLEOTIDE SEQUENCE [LARGE SCALE GENOMIC DNA]</scope>
    <source>
        <strain evidence="4 5">DSM 18180</strain>
    </source>
</reference>
<dbReference type="PANTHER" id="PTHR40111">
    <property type="entry name" value="CEPHALOSPORIN-C DEACETYLASE"/>
    <property type="match status" value="1"/>
</dbReference>
<dbReference type="GO" id="GO:0005976">
    <property type="term" value="P:polysaccharide metabolic process"/>
    <property type="evidence" value="ECO:0007669"/>
    <property type="project" value="TreeGrafter"/>
</dbReference>
<proteinExistence type="predicted"/>
<dbReference type="InterPro" id="IPR008391">
    <property type="entry name" value="AXE1_dom"/>
</dbReference>
<feature type="active site" description="Charge relay system" evidence="1">
    <location>
        <position position="411"/>
    </location>
</feature>
<evidence type="ECO:0000256" key="1">
    <source>
        <dbReference type="PIRSR" id="PIRSR639069-1"/>
    </source>
</evidence>
<dbReference type="AlphaFoldDB" id="A0A1K2IAN1"/>
<dbReference type="PANTHER" id="PTHR40111:SF1">
    <property type="entry name" value="CEPHALOSPORIN-C DEACETYLASE"/>
    <property type="match status" value="1"/>
</dbReference>
<dbReference type="EMBL" id="FPKV01000001">
    <property type="protein sequence ID" value="SFZ89449.1"/>
    <property type="molecule type" value="Genomic_DNA"/>
</dbReference>